<dbReference type="eggNOG" id="ENOG502S6ZJ">
    <property type="taxonomic scope" value="Eukaryota"/>
</dbReference>
<dbReference type="InterPro" id="IPR051807">
    <property type="entry name" value="Sec-metab_biosynth-assoc"/>
</dbReference>
<dbReference type="Gene3D" id="3.30.70.1060">
    <property type="entry name" value="Dimeric alpha+beta barrel"/>
    <property type="match status" value="1"/>
</dbReference>
<protein>
    <recommendedName>
        <fullName evidence="1">YCII-related domain-containing protein</fullName>
    </recommendedName>
</protein>
<sequence length="100" mass="10978">MAANADGSNAYALLTLDYVDGMLEKRAPHREAHLAGARRAHEEGKVVMAGALLDPVDQGVFVFKNCEREEIEAFVKADAYYVAGLVPRYAIRPWMVVVGN</sequence>
<reference evidence="2 3" key="1">
    <citation type="journal article" date="2007" name="Proc. Natl. Acad. Sci. U.S.A.">
        <title>The tiny eukaryote Ostreococcus provides genomic insights into the paradox of plankton speciation.</title>
        <authorList>
            <person name="Palenik B."/>
            <person name="Grimwood J."/>
            <person name="Aerts A."/>
            <person name="Rouze P."/>
            <person name="Salamov A."/>
            <person name="Putnam N."/>
            <person name="Dupont C."/>
            <person name="Jorgensen R."/>
            <person name="Derelle E."/>
            <person name="Rombauts S."/>
            <person name="Zhou K."/>
            <person name="Otillar R."/>
            <person name="Merchant S.S."/>
            <person name="Podell S."/>
            <person name="Gaasterland T."/>
            <person name="Napoli C."/>
            <person name="Gendler K."/>
            <person name="Manuell A."/>
            <person name="Tai V."/>
            <person name="Vallon O."/>
            <person name="Piganeau G."/>
            <person name="Jancek S."/>
            <person name="Heijde M."/>
            <person name="Jabbari K."/>
            <person name="Bowler C."/>
            <person name="Lohr M."/>
            <person name="Robbens S."/>
            <person name="Werner G."/>
            <person name="Dubchak I."/>
            <person name="Pazour G.J."/>
            <person name="Ren Q."/>
            <person name="Paulsen I."/>
            <person name="Delwiche C."/>
            <person name="Schmutz J."/>
            <person name="Rokhsar D."/>
            <person name="Van de Peer Y."/>
            <person name="Moreau H."/>
            <person name="Grigoriev I.V."/>
        </authorList>
    </citation>
    <scope>NUCLEOTIDE SEQUENCE [LARGE SCALE GENOMIC DNA]</scope>
    <source>
        <strain evidence="2 3">CCE9901</strain>
    </source>
</reference>
<gene>
    <name evidence="2" type="ORF">OSTLU_32655</name>
</gene>
<dbReference type="PANTHER" id="PTHR33606">
    <property type="entry name" value="PROTEIN YCII"/>
    <property type="match status" value="1"/>
</dbReference>
<keyword evidence="3" id="KW-1185">Reference proteome</keyword>
<dbReference type="Gramene" id="ABO97226">
    <property type="protein sequence ID" value="ABO97226"/>
    <property type="gene ID" value="OSTLU_32655"/>
</dbReference>
<proteinExistence type="predicted"/>
<evidence type="ECO:0000313" key="3">
    <source>
        <dbReference type="Proteomes" id="UP000001568"/>
    </source>
</evidence>
<dbReference type="Pfam" id="PF03795">
    <property type="entry name" value="YCII"/>
    <property type="match status" value="1"/>
</dbReference>
<dbReference type="PANTHER" id="PTHR33606:SF3">
    <property type="entry name" value="PROTEIN YCII"/>
    <property type="match status" value="1"/>
</dbReference>
<dbReference type="InterPro" id="IPR011008">
    <property type="entry name" value="Dimeric_a/b-barrel"/>
</dbReference>
<evidence type="ECO:0000259" key="1">
    <source>
        <dbReference type="Pfam" id="PF03795"/>
    </source>
</evidence>
<evidence type="ECO:0000313" key="2">
    <source>
        <dbReference type="EMBL" id="ABO97226.1"/>
    </source>
</evidence>
<dbReference type="OMA" id="SIREWMV"/>
<accession>A4S089</accession>
<dbReference type="HOGENOM" id="CLU_110355_5_2_1"/>
<dbReference type="OrthoDB" id="5519740at2759"/>
<feature type="domain" description="YCII-related" evidence="1">
    <location>
        <begin position="15"/>
        <end position="94"/>
    </location>
</feature>
<dbReference type="Proteomes" id="UP000001568">
    <property type="component" value="Chromosome 7"/>
</dbReference>
<dbReference type="EMBL" id="CP000587">
    <property type="protein sequence ID" value="ABO97226.1"/>
    <property type="molecule type" value="Genomic_DNA"/>
</dbReference>
<dbReference type="InterPro" id="IPR005545">
    <property type="entry name" value="YCII"/>
</dbReference>
<dbReference type="SUPFAM" id="SSF54909">
    <property type="entry name" value="Dimeric alpha+beta barrel"/>
    <property type="match status" value="1"/>
</dbReference>
<dbReference type="RefSeq" id="XP_001418933.1">
    <property type="nucleotide sequence ID" value="XM_001418896.1"/>
</dbReference>
<dbReference type="KEGG" id="olu:OSTLU_32655"/>
<dbReference type="GeneID" id="5002687"/>
<dbReference type="AlphaFoldDB" id="A4S089"/>
<organism evidence="2 3">
    <name type="scientific">Ostreococcus lucimarinus (strain CCE9901)</name>
    <dbReference type="NCBI Taxonomy" id="436017"/>
    <lineage>
        <taxon>Eukaryota</taxon>
        <taxon>Viridiplantae</taxon>
        <taxon>Chlorophyta</taxon>
        <taxon>Mamiellophyceae</taxon>
        <taxon>Mamiellales</taxon>
        <taxon>Bathycoccaceae</taxon>
        <taxon>Ostreococcus</taxon>
    </lineage>
</organism>
<name>A4S089_OSTLU</name>